<evidence type="ECO:0000256" key="4">
    <source>
        <dbReference type="ARBA" id="ARBA00012381"/>
    </source>
</evidence>
<evidence type="ECO:0000313" key="12">
    <source>
        <dbReference type="EMBL" id="AVG24481.1"/>
    </source>
</evidence>
<dbReference type="InterPro" id="IPR050241">
    <property type="entry name" value="NAD-cap_RNA_hydrolase_NudC"/>
</dbReference>
<evidence type="ECO:0000256" key="6">
    <source>
        <dbReference type="ARBA" id="ARBA00022801"/>
    </source>
</evidence>
<dbReference type="OrthoDB" id="9791656at2"/>
<dbReference type="Proteomes" id="UP000243077">
    <property type="component" value="Chromosome"/>
</dbReference>
<organism evidence="12 13">
    <name type="scientific">Pontimonas salivibrio</name>
    <dbReference type="NCBI Taxonomy" id="1159327"/>
    <lineage>
        <taxon>Bacteria</taxon>
        <taxon>Bacillati</taxon>
        <taxon>Actinomycetota</taxon>
        <taxon>Actinomycetes</taxon>
        <taxon>Micrococcales</taxon>
        <taxon>Microbacteriaceae</taxon>
        <taxon>Pontimonas</taxon>
    </lineage>
</organism>
<evidence type="ECO:0000256" key="10">
    <source>
        <dbReference type="RuleBase" id="RU003476"/>
    </source>
</evidence>
<evidence type="ECO:0000259" key="11">
    <source>
        <dbReference type="PROSITE" id="PS51462"/>
    </source>
</evidence>
<dbReference type="NCBIfam" id="NF001299">
    <property type="entry name" value="PRK00241.1"/>
    <property type="match status" value="1"/>
</dbReference>
<dbReference type="Pfam" id="PF00293">
    <property type="entry name" value="NUDIX"/>
    <property type="match status" value="1"/>
</dbReference>
<keyword evidence="8" id="KW-0520">NAD</keyword>
<proteinExistence type="inferred from homology"/>
<dbReference type="InterPro" id="IPR000086">
    <property type="entry name" value="NUDIX_hydrolase_dom"/>
</dbReference>
<accession>A0A2L2BS54</accession>
<dbReference type="InterPro" id="IPR020084">
    <property type="entry name" value="NUDIX_hydrolase_CS"/>
</dbReference>
<reference evidence="12 13" key="1">
    <citation type="submission" date="2018-02" db="EMBL/GenBank/DDBJ databases">
        <title>Complete genome of the streamlined marine actinobacterium Pontimonas salivibrio CL-TW6 adapted to coastal planktonic lifestype.</title>
        <authorList>
            <person name="Cho B.C."/>
            <person name="Hardies S.C."/>
            <person name="Jang G.I."/>
            <person name="Hwang C.Y."/>
        </authorList>
    </citation>
    <scope>NUCLEOTIDE SEQUENCE [LARGE SCALE GENOMIC DNA]</scope>
    <source>
        <strain evidence="12 13">CL-TW6</strain>
    </source>
</reference>
<dbReference type="EMBL" id="CP026923">
    <property type="protein sequence ID" value="AVG24481.1"/>
    <property type="molecule type" value="Genomic_DNA"/>
</dbReference>
<evidence type="ECO:0000256" key="8">
    <source>
        <dbReference type="ARBA" id="ARBA00023027"/>
    </source>
</evidence>
<dbReference type="PROSITE" id="PS00893">
    <property type="entry name" value="NUDIX_BOX"/>
    <property type="match status" value="1"/>
</dbReference>
<evidence type="ECO:0000256" key="2">
    <source>
        <dbReference type="ARBA" id="ARBA00001947"/>
    </source>
</evidence>
<dbReference type="GO" id="GO:0046872">
    <property type="term" value="F:metal ion binding"/>
    <property type="evidence" value="ECO:0007669"/>
    <property type="project" value="UniProtKB-KW"/>
</dbReference>
<dbReference type="GO" id="GO:0006742">
    <property type="term" value="P:NADP+ catabolic process"/>
    <property type="evidence" value="ECO:0007669"/>
    <property type="project" value="TreeGrafter"/>
</dbReference>
<dbReference type="RefSeq" id="WP_104913951.1">
    <property type="nucleotide sequence ID" value="NZ_CP026923.1"/>
</dbReference>
<comment type="similarity">
    <text evidence="3">Belongs to the Nudix hydrolase family. NudC subfamily.</text>
</comment>
<evidence type="ECO:0000256" key="7">
    <source>
        <dbReference type="ARBA" id="ARBA00022842"/>
    </source>
</evidence>
<evidence type="ECO:0000313" key="13">
    <source>
        <dbReference type="Proteomes" id="UP000243077"/>
    </source>
</evidence>
<evidence type="ECO:0000256" key="5">
    <source>
        <dbReference type="ARBA" id="ARBA00022723"/>
    </source>
</evidence>
<dbReference type="GO" id="GO:0019677">
    <property type="term" value="P:NAD+ catabolic process"/>
    <property type="evidence" value="ECO:0007669"/>
    <property type="project" value="TreeGrafter"/>
</dbReference>
<dbReference type="AlphaFoldDB" id="A0A2L2BS54"/>
<dbReference type="Gene3D" id="3.90.79.20">
    <property type="match status" value="1"/>
</dbReference>
<evidence type="ECO:0000256" key="9">
    <source>
        <dbReference type="ARBA" id="ARBA00023679"/>
    </source>
</evidence>
<evidence type="ECO:0000256" key="3">
    <source>
        <dbReference type="ARBA" id="ARBA00009595"/>
    </source>
</evidence>
<keyword evidence="13" id="KW-1185">Reference proteome</keyword>
<comment type="cofactor">
    <cofactor evidence="2">
        <name>Zn(2+)</name>
        <dbReference type="ChEBI" id="CHEBI:29105"/>
    </cofactor>
</comment>
<comment type="cofactor">
    <cofactor evidence="1">
        <name>Mg(2+)</name>
        <dbReference type="ChEBI" id="CHEBI:18420"/>
    </cofactor>
</comment>
<keyword evidence="5" id="KW-0479">Metal-binding</keyword>
<comment type="catalytic activity">
    <reaction evidence="9">
        <text>a 5'-end NAD(+)-phospho-ribonucleoside in mRNA + H2O = a 5'-end phospho-adenosine-phospho-ribonucleoside in mRNA + beta-nicotinamide D-ribonucleotide + 2 H(+)</text>
        <dbReference type="Rhea" id="RHEA:60876"/>
        <dbReference type="Rhea" id="RHEA-COMP:15698"/>
        <dbReference type="Rhea" id="RHEA-COMP:15719"/>
        <dbReference type="ChEBI" id="CHEBI:14649"/>
        <dbReference type="ChEBI" id="CHEBI:15377"/>
        <dbReference type="ChEBI" id="CHEBI:15378"/>
        <dbReference type="ChEBI" id="CHEBI:144029"/>
        <dbReference type="ChEBI" id="CHEBI:144051"/>
    </reaction>
    <physiologicalReaction direction="left-to-right" evidence="9">
        <dbReference type="Rhea" id="RHEA:60877"/>
    </physiologicalReaction>
</comment>
<feature type="domain" description="Nudix hydrolase" evidence="11">
    <location>
        <begin position="170"/>
        <end position="301"/>
    </location>
</feature>
<dbReference type="InterPro" id="IPR020476">
    <property type="entry name" value="Nudix_hydrolase"/>
</dbReference>
<sequence length="313" mass="34263">MSLTPRLALSRAKLDRDAPSRAIPGLIDRLWADPDTKVVSAWRGEVLVERAEGLRLDYRSPESLPRPTTVIYLGKSVESDEELTVGTAVLAALYQDDEALGLEPDTSLWVSGRTSGHALGDRDAGVLVEALALANWHSAHKFSPATGEPLLSDSAGWVLVDQNSGKSVFPRTDAAIIVLITDRDDRIVLGSNALWETQRYSLLAGFVEPGESLEAAVAREVFEESGLSVKNPQYVGSQPWPFPASLMVGFTAQLDHDATGPLQPDGTEIIDLRWFSRQELFDSLDQVVLPGPTSIARAMIEHWYGEKLPESHW</sequence>
<dbReference type="Gene3D" id="3.90.79.10">
    <property type="entry name" value="Nucleoside Triphosphate Pyrophosphohydrolase"/>
    <property type="match status" value="1"/>
</dbReference>
<dbReference type="PROSITE" id="PS51462">
    <property type="entry name" value="NUDIX"/>
    <property type="match status" value="1"/>
</dbReference>
<evidence type="ECO:0000256" key="1">
    <source>
        <dbReference type="ARBA" id="ARBA00001946"/>
    </source>
</evidence>
<dbReference type="SUPFAM" id="SSF55811">
    <property type="entry name" value="Nudix"/>
    <property type="match status" value="1"/>
</dbReference>
<dbReference type="InterPro" id="IPR015797">
    <property type="entry name" value="NUDIX_hydrolase-like_dom_sf"/>
</dbReference>
<dbReference type="PANTHER" id="PTHR42904">
    <property type="entry name" value="NUDIX HYDROLASE, NUDC SUBFAMILY"/>
    <property type="match status" value="1"/>
</dbReference>
<dbReference type="InterPro" id="IPR049734">
    <property type="entry name" value="NudC-like_C"/>
</dbReference>
<name>A0A2L2BS54_9MICO</name>
<dbReference type="PRINTS" id="PR00502">
    <property type="entry name" value="NUDIXFAMILY"/>
</dbReference>
<keyword evidence="6 10" id="KW-0378">Hydrolase</keyword>
<dbReference type="KEGG" id="psai:C3B54_111544"/>
<dbReference type="CDD" id="cd03429">
    <property type="entry name" value="NUDIX_NADH_pyrophosphatase_Nudt13"/>
    <property type="match status" value="1"/>
</dbReference>
<keyword evidence="7" id="KW-0460">Magnesium</keyword>
<dbReference type="EC" id="3.6.1.22" evidence="4"/>
<dbReference type="GO" id="GO:0005829">
    <property type="term" value="C:cytosol"/>
    <property type="evidence" value="ECO:0007669"/>
    <property type="project" value="TreeGrafter"/>
</dbReference>
<dbReference type="PANTHER" id="PTHR42904:SF6">
    <property type="entry name" value="NAD-CAPPED RNA HYDROLASE NUDT12"/>
    <property type="match status" value="1"/>
</dbReference>
<gene>
    <name evidence="12" type="ORF">C3B54_111544</name>
</gene>
<dbReference type="GO" id="GO:0035529">
    <property type="term" value="F:NADH pyrophosphatase activity"/>
    <property type="evidence" value="ECO:0007669"/>
    <property type="project" value="TreeGrafter"/>
</dbReference>
<protein>
    <recommendedName>
        <fullName evidence="4">NAD(+) diphosphatase</fullName>
        <ecNumber evidence="4">3.6.1.22</ecNumber>
    </recommendedName>
</protein>